<evidence type="ECO:0000313" key="1">
    <source>
        <dbReference type="EMBL" id="KAI8023045.1"/>
    </source>
</evidence>
<protein>
    <submittedName>
        <fullName evidence="1">Amidase</fullName>
    </submittedName>
</protein>
<evidence type="ECO:0000313" key="2">
    <source>
        <dbReference type="Proteomes" id="UP001060215"/>
    </source>
</evidence>
<dbReference type="Proteomes" id="UP001060215">
    <property type="component" value="Chromosome 6"/>
</dbReference>
<name>A0ACC0IC96_9ERIC</name>
<keyword evidence="2" id="KW-1185">Reference proteome</keyword>
<sequence length="233" mass="24489">MLENKLDALVTPRADAMPVLAIGRYPGISVPAGFDNNGVPFGVFFGGLKGSELKLIEIAYEFEQANKNPYVKSADPCGSSTGSAVSVAANVVTLSLGTEMAGSILCPSSYNSAVGIKPTVGLTSRGGVVPISPRQDTVGKKIGEYRQDLLLEAEKINGMGELEKKALRNLTKASKNGLQKFMKENKLDALVTPFSYGFPHVSGVLAIGGFPGISIPAVYDHHGRPFAICFGGL</sequence>
<accession>A0ACC0IC96</accession>
<reference evidence="1 2" key="1">
    <citation type="journal article" date="2022" name="Plant J.">
        <title>Chromosome-level genome of Camellia lanceoleosa provides a valuable resource for understanding genome evolution and self-incompatibility.</title>
        <authorList>
            <person name="Gong W."/>
            <person name="Xiao S."/>
            <person name="Wang L."/>
            <person name="Liao Z."/>
            <person name="Chang Y."/>
            <person name="Mo W."/>
            <person name="Hu G."/>
            <person name="Li W."/>
            <person name="Zhao G."/>
            <person name="Zhu H."/>
            <person name="Hu X."/>
            <person name="Ji K."/>
            <person name="Xiang X."/>
            <person name="Song Q."/>
            <person name="Yuan D."/>
            <person name="Jin S."/>
            <person name="Zhang L."/>
        </authorList>
    </citation>
    <scope>NUCLEOTIDE SEQUENCE [LARGE SCALE GENOMIC DNA]</scope>
    <source>
        <strain evidence="1">SQ_2022a</strain>
    </source>
</reference>
<gene>
    <name evidence="1" type="ORF">LOK49_LG03G03746</name>
</gene>
<comment type="caution">
    <text evidence="1">The sequence shown here is derived from an EMBL/GenBank/DDBJ whole genome shotgun (WGS) entry which is preliminary data.</text>
</comment>
<dbReference type="EMBL" id="CM045763">
    <property type="protein sequence ID" value="KAI8023045.1"/>
    <property type="molecule type" value="Genomic_DNA"/>
</dbReference>
<proteinExistence type="predicted"/>
<organism evidence="1 2">
    <name type="scientific">Camellia lanceoleosa</name>
    <dbReference type="NCBI Taxonomy" id="1840588"/>
    <lineage>
        <taxon>Eukaryota</taxon>
        <taxon>Viridiplantae</taxon>
        <taxon>Streptophyta</taxon>
        <taxon>Embryophyta</taxon>
        <taxon>Tracheophyta</taxon>
        <taxon>Spermatophyta</taxon>
        <taxon>Magnoliopsida</taxon>
        <taxon>eudicotyledons</taxon>
        <taxon>Gunneridae</taxon>
        <taxon>Pentapetalae</taxon>
        <taxon>asterids</taxon>
        <taxon>Ericales</taxon>
        <taxon>Theaceae</taxon>
        <taxon>Camellia</taxon>
    </lineage>
</organism>